<gene>
    <name evidence="2" type="ORF">INT47_000366</name>
</gene>
<evidence type="ECO:0000313" key="3">
    <source>
        <dbReference type="Proteomes" id="UP000603453"/>
    </source>
</evidence>
<protein>
    <recommendedName>
        <fullName evidence="4">Reverse transcriptase</fullName>
    </recommendedName>
</protein>
<feature type="non-terminal residue" evidence="2">
    <location>
        <position position="1"/>
    </location>
</feature>
<dbReference type="Proteomes" id="UP000603453">
    <property type="component" value="Unassembled WGS sequence"/>
</dbReference>
<dbReference type="AlphaFoldDB" id="A0A8H7QEM4"/>
<feature type="compositionally biased region" description="Pro residues" evidence="1">
    <location>
        <begin position="422"/>
        <end position="440"/>
    </location>
</feature>
<feature type="region of interest" description="Disordered" evidence="1">
    <location>
        <begin position="402"/>
        <end position="498"/>
    </location>
</feature>
<comment type="caution">
    <text evidence="2">The sequence shown here is derived from an EMBL/GenBank/DDBJ whole genome shotgun (WGS) entry which is preliminary data.</text>
</comment>
<dbReference type="OrthoDB" id="8195432at2759"/>
<evidence type="ECO:0000313" key="2">
    <source>
        <dbReference type="EMBL" id="KAG2191052.1"/>
    </source>
</evidence>
<evidence type="ECO:0000256" key="1">
    <source>
        <dbReference type="SAM" id="MobiDB-lite"/>
    </source>
</evidence>
<organism evidence="2 3">
    <name type="scientific">Mucor saturninus</name>
    <dbReference type="NCBI Taxonomy" id="64648"/>
    <lineage>
        <taxon>Eukaryota</taxon>
        <taxon>Fungi</taxon>
        <taxon>Fungi incertae sedis</taxon>
        <taxon>Mucoromycota</taxon>
        <taxon>Mucoromycotina</taxon>
        <taxon>Mucoromycetes</taxon>
        <taxon>Mucorales</taxon>
        <taxon>Mucorineae</taxon>
        <taxon>Mucoraceae</taxon>
        <taxon>Mucor</taxon>
    </lineage>
</organism>
<sequence length="498" mass="55143">WSASTQIVHIVGLLNSTDPAVRHLVREEISTLVEARYNKPLSNDTVDFPVGLCTDQQVLAYMSGQYEHLKKGRYVDAVDPSAGIVAAIKHVGCRFVLTEADPHLPDSFVQFAIDEDTIVANALTTPRRKTTMIGRIKRFCQSKLLARWQTQVKQGQSVSSIQHPASNAWIRTDDLHPGAYAFALKSRLDMLPTNANKVKWGFGQTRNCHSCSLPEDIHHVLCFCRNNQSKTLQTERHNKVLQRIVSAARYNNRSCTISVNQRPPLLPSQSVRPDLVVVDEEKKTVFITDVVITAQSSSQSTDATSCLTRARQRKLDKYKSVKDAYEAMGFSVTMSAFAFGDVGGTDEENFSQLLMLKCKRGYAERLHRWLICDILRFGHRLWIQRCRGVYPAGPVYSSTDIDARQQSQPQNSSPTGSTQPLPATPVPSSPSAPAPLPSPVPVAASTFTSHCAPTHRPRRSAPPSSSPQNEIGHHSDTSSGQGSRLRRRQGRRAASQPA</sequence>
<dbReference type="EMBL" id="JAEPRD010000486">
    <property type="protein sequence ID" value="KAG2191052.1"/>
    <property type="molecule type" value="Genomic_DNA"/>
</dbReference>
<reference evidence="2" key="1">
    <citation type="submission" date="2020-12" db="EMBL/GenBank/DDBJ databases">
        <title>Metabolic potential, ecology and presence of endohyphal bacteria is reflected in genomic diversity of Mucoromycotina.</title>
        <authorList>
            <person name="Muszewska A."/>
            <person name="Okrasinska A."/>
            <person name="Steczkiewicz K."/>
            <person name="Drgas O."/>
            <person name="Orlowska M."/>
            <person name="Perlinska-Lenart U."/>
            <person name="Aleksandrzak-Piekarczyk T."/>
            <person name="Szatraj K."/>
            <person name="Zielenkiewicz U."/>
            <person name="Pilsyk S."/>
            <person name="Malc E."/>
            <person name="Mieczkowski P."/>
            <person name="Kruszewska J.S."/>
            <person name="Biernat P."/>
            <person name="Pawlowska J."/>
        </authorList>
    </citation>
    <scope>NUCLEOTIDE SEQUENCE</scope>
    <source>
        <strain evidence="2">WA0000017839</strain>
    </source>
</reference>
<name>A0A8H7QEM4_9FUNG</name>
<keyword evidence="3" id="KW-1185">Reference proteome</keyword>
<feature type="compositionally biased region" description="Polar residues" evidence="1">
    <location>
        <begin position="402"/>
        <end position="419"/>
    </location>
</feature>
<accession>A0A8H7QEM4</accession>
<evidence type="ECO:0008006" key="4">
    <source>
        <dbReference type="Google" id="ProtNLM"/>
    </source>
</evidence>
<proteinExistence type="predicted"/>